<protein>
    <submittedName>
        <fullName evidence="2">Uncharacterized protein</fullName>
    </submittedName>
</protein>
<dbReference type="EMBL" id="AP005914">
    <property type="protein sequence ID" value="BAD36547.1"/>
    <property type="molecule type" value="Genomic_DNA"/>
</dbReference>
<proteinExistence type="predicted"/>
<organism evidence="2 3">
    <name type="scientific">Oryza sativa subsp. japonica</name>
    <name type="common">Rice</name>
    <dbReference type="NCBI Taxonomy" id="39947"/>
    <lineage>
        <taxon>Eukaryota</taxon>
        <taxon>Viridiplantae</taxon>
        <taxon>Streptophyta</taxon>
        <taxon>Embryophyta</taxon>
        <taxon>Tracheophyta</taxon>
        <taxon>Spermatophyta</taxon>
        <taxon>Magnoliopsida</taxon>
        <taxon>Liliopsida</taxon>
        <taxon>Poales</taxon>
        <taxon>Poaceae</taxon>
        <taxon>BOP clade</taxon>
        <taxon>Oryzoideae</taxon>
        <taxon>Oryzeae</taxon>
        <taxon>Oryzinae</taxon>
        <taxon>Oryza</taxon>
        <taxon>Oryza sativa</taxon>
    </lineage>
</organism>
<dbReference type="AlphaFoldDB" id="Q69KJ3"/>
<evidence type="ECO:0000313" key="3">
    <source>
        <dbReference type="Proteomes" id="UP000000763"/>
    </source>
</evidence>
<evidence type="ECO:0000256" key="1">
    <source>
        <dbReference type="SAM" id="MobiDB-lite"/>
    </source>
</evidence>
<gene>
    <name evidence="2" type="primary">OSJNBb0027A16.21</name>
</gene>
<dbReference type="Proteomes" id="UP000000763">
    <property type="component" value="Chromosome 6"/>
</dbReference>
<evidence type="ECO:0000313" key="2">
    <source>
        <dbReference type="EMBL" id="BAD36547.1"/>
    </source>
</evidence>
<accession>Q69KJ3</accession>
<reference evidence="3" key="1">
    <citation type="journal article" date="2005" name="Nature">
        <title>The map-based sequence of the rice genome.</title>
        <authorList>
            <consortium name="International rice genome sequencing project (IRGSP)"/>
            <person name="Matsumoto T."/>
            <person name="Wu J."/>
            <person name="Kanamori H."/>
            <person name="Katayose Y."/>
            <person name="Fujisawa M."/>
            <person name="Namiki N."/>
            <person name="Mizuno H."/>
            <person name="Yamamoto K."/>
            <person name="Antonio B.A."/>
            <person name="Baba T."/>
            <person name="Sakata K."/>
            <person name="Nagamura Y."/>
            <person name="Aoki H."/>
            <person name="Arikawa K."/>
            <person name="Arita K."/>
            <person name="Bito T."/>
            <person name="Chiden Y."/>
            <person name="Fujitsuka N."/>
            <person name="Fukunaka R."/>
            <person name="Hamada M."/>
            <person name="Harada C."/>
            <person name="Hayashi A."/>
            <person name="Hijishita S."/>
            <person name="Honda M."/>
            <person name="Hosokawa S."/>
            <person name="Ichikawa Y."/>
            <person name="Idonuma A."/>
            <person name="Iijima M."/>
            <person name="Ikeda M."/>
            <person name="Ikeno M."/>
            <person name="Ito K."/>
            <person name="Ito S."/>
            <person name="Ito T."/>
            <person name="Ito Y."/>
            <person name="Ito Y."/>
            <person name="Iwabuchi A."/>
            <person name="Kamiya K."/>
            <person name="Karasawa W."/>
            <person name="Kurita K."/>
            <person name="Katagiri S."/>
            <person name="Kikuta A."/>
            <person name="Kobayashi H."/>
            <person name="Kobayashi N."/>
            <person name="Machita K."/>
            <person name="Maehara T."/>
            <person name="Masukawa M."/>
            <person name="Mizubayashi T."/>
            <person name="Mukai Y."/>
            <person name="Nagasaki H."/>
            <person name="Nagata Y."/>
            <person name="Naito S."/>
            <person name="Nakashima M."/>
            <person name="Nakama Y."/>
            <person name="Nakamichi Y."/>
            <person name="Nakamura M."/>
            <person name="Meguro A."/>
            <person name="Negishi M."/>
            <person name="Ohta I."/>
            <person name="Ohta T."/>
            <person name="Okamoto M."/>
            <person name="Ono N."/>
            <person name="Saji S."/>
            <person name="Sakaguchi M."/>
            <person name="Sakai K."/>
            <person name="Shibata M."/>
            <person name="Shimokawa T."/>
            <person name="Song J."/>
            <person name="Takazaki Y."/>
            <person name="Terasawa K."/>
            <person name="Tsugane M."/>
            <person name="Tsuji K."/>
            <person name="Ueda S."/>
            <person name="Waki K."/>
            <person name="Yamagata H."/>
            <person name="Yamamoto M."/>
            <person name="Yamamoto S."/>
            <person name="Yamane H."/>
            <person name="Yoshiki S."/>
            <person name="Yoshihara R."/>
            <person name="Yukawa K."/>
            <person name="Zhong H."/>
            <person name="Yano M."/>
            <person name="Yuan Q."/>
            <person name="Ouyang S."/>
            <person name="Liu J."/>
            <person name="Jones K.M."/>
            <person name="Gansberger K."/>
            <person name="Moffat K."/>
            <person name="Hill J."/>
            <person name="Bera J."/>
            <person name="Fadrosh D."/>
            <person name="Jin S."/>
            <person name="Johri S."/>
            <person name="Kim M."/>
            <person name="Overton L."/>
            <person name="Reardon M."/>
            <person name="Tsitrin T."/>
            <person name="Vuong H."/>
            <person name="Weaver B."/>
            <person name="Ciecko A."/>
            <person name="Tallon L."/>
            <person name="Jackson J."/>
            <person name="Pai G."/>
            <person name="Aken S.V."/>
            <person name="Utterback T."/>
            <person name="Reidmuller S."/>
            <person name="Feldblyum T."/>
            <person name="Hsiao J."/>
            <person name="Zismann V."/>
            <person name="Iobst S."/>
            <person name="de Vazeille A.R."/>
            <person name="Buell C.R."/>
            <person name="Ying K."/>
            <person name="Li Y."/>
            <person name="Lu T."/>
            <person name="Huang Y."/>
            <person name="Zhao Q."/>
            <person name="Feng Q."/>
            <person name="Zhang L."/>
            <person name="Zhu J."/>
            <person name="Weng Q."/>
            <person name="Mu J."/>
            <person name="Lu Y."/>
            <person name="Fan D."/>
            <person name="Liu Y."/>
            <person name="Guan J."/>
            <person name="Zhang Y."/>
            <person name="Yu S."/>
            <person name="Liu X."/>
            <person name="Zhang Y."/>
            <person name="Hong G."/>
            <person name="Han B."/>
            <person name="Choisne N."/>
            <person name="Demange N."/>
            <person name="Orjeda G."/>
            <person name="Samain S."/>
            <person name="Cattolico L."/>
            <person name="Pelletier E."/>
            <person name="Couloux A."/>
            <person name="Segurens B."/>
            <person name="Wincker P."/>
            <person name="D'Hont A."/>
            <person name="Scarpelli C."/>
            <person name="Weissenbach J."/>
            <person name="Salanoubat M."/>
            <person name="Quetier F."/>
            <person name="Yu Y."/>
            <person name="Kim H.R."/>
            <person name="Rambo T."/>
            <person name="Currie J."/>
            <person name="Collura K."/>
            <person name="Luo M."/>
            <person name="Yang T."/>
            <person name="Ammiraju J.S.S."/>
            <person name="Engler F."/>
            <person name="Soderlund C."/>
            <person name="Wing R.A."/>
            <person name="Palmer L.E."/>
            <person name="de la Bastide M."/>
            <person name="Spiegel L."/>
            <person name="Nascimento L."/>
            <person name="Zutavern T."/>
            <person name="O'Shaughnessy A."/>
            <person name="Dike S."/>
            <person name="Dedhia N."/>
            <person name="Preston R."/>
            <person name="Balija V."/>
            <person name="McCombie W.R."/>
            <person name="Chow T."/>
            <person name="Chen H."/>
            <person name="Chung M."/>
            <person name="Chen C."/>
            <person name="Shaw J."/>
            <person name="Wu H."/>
            <person name="Hsiao K."/>
            <person name="Chao Y."/>
            <person name="Chu M."/>
            <person name="Cheng C."/>
            <person name="Hour A."/>
            <person name="Lee P."/>
            <person name="Lin S."/>
            <person name="Lin Y."/>
            <person name="Liou J."/>
            <person name="Liu S."/>
            <person name="Hsing Y."/>
            <person name="Raghuvanshi S."/>
            <person name="Mohanty A."/>
            <person name="Bharti A.K."/>
            <person name="Gaur A."/>
            <person name="Gupta V."/>
            <person name="Kumar D."/>
            <person name="Ravi V."/>
            <person name="Vij S."/>
            <person name="Kapur A."/>
            <person name="Khurana P."/>
            <person name="Khurana P."/>
            <person name="Khurana J.P."/>
            <person name="Tyagi A.K."/>
            <person name="Gaikwad K."/>
            <person name="Singh A."/>
            <person name="Dalal V."/>
            <person name="Srivastava S."/>
            <person name="Dixit A."/>
            <person name="Pal A.K."/>
            <person name="Ghazi I.A."/>
            <person name="Yadav M."/>
            <person name="Pandit A."/>
            <person name="Bhargava A."/>
            <person name="Sureshbabu K."/>
            <person name="Batra K."/>
            <person name="Sharma T.R."/>
            <person name="Mohapatra T."/>
            <person name="Singh N.K."/>
            <person name="Messing J."/>
            <person name="Nelson A.B."/>
            <person name="Fuks G."/>
            <person name="Kavchok S."/>
            <person name="Keizer G."/>
            <person name="Linton E."/>
            <person name="Llaca V."/>
            <person name="Song R."/>
            <person name="Tanyolac B."/>
            <person name="Young S."/>
            <person name="Ho-Il K."/>
            <person name="Hahn J.H."/>
            <person name="Sangsakoo G."/>
            <person name="Vanavichit A."/>
            <person name="de Mattos Luiz.A.T."/>
            <person name="Zimmer P.D."/>
            <person name="Malone G."/>
            <person name="Dellagostin O."/>
            <person name="de Oliveira A.C."/>
            <person name="Bevan M."/>
            <person name="Bancroft I."/>
            <person name="Minx P."/>
            <person name="Cordum H."/>
            <person name="Wilson R."/>
            <person name="Cheng Z."/>
            <person name="Jin W."/>
            <person name="Jiang J."/>
            <person name="Leong S.A."/>
            <person name="Iwama H."/>
            <person name="Gojobori T."/>
            <person name="Itoh T."/>
            <person name="Niimura Y."/>
            <person name="Fujii Y."/>
            <person name="Habara T."/>
            <person name="Sakai H."/>
            <person name="Sato Y."/>
            <person name="Wilson G."/>
            <person name="Kumar K."/>
            <person name="McCouch S."/>
            <person name="Juretic N."/>
            <person name="Hoen D."/>
            <person name="Wright S."/>
            <person name="Bruskiewich R."/>
            <person name="Bureau T."/>
            <person name="Miyao A."/>
            <person name="Hirochika H."/>
            <person name="Nishikawa T."/>
            <person name="Kadowaki K."/>
            <person name="Sugiura M."/>
            <person name="Burr B."/>
            <person name="Sasaki T."/>
        </authorList>
    </citation>
    <scope>NUCLEOTIDE SEQUENCE [LARGE SCALE GENOMIC DNA]</scope>
    <source>
        <strain evidence="3">cv. Nipponbare</strain>
    </source>
</reference>
<name>Q69KJ3_ORYSJ</name>
<reference evidence="3" key="2">
    <citation type="journal article" date="2008" name="Nucleic Acids Res.">
        <title>The rice annotation project database (RAP-DB): 2008 update.</title>
        <authorList>
            <consortium name="The rice annotation project (RAP)"/>
        </authorList>
    </citation>
    <scope>GENOME REANNOTATION</scope>
    <source>
        <strain evidence="3">cv. Nipponbare</strain>
    </source>
</reference>
<sequence length="138" mass="15210">MNVPIQSSQPIVSLFPSSRPQVGPLPLPPCSPSLLSLVHCGIAPASRLHMHTTCSTKCRARRSDMPSQAGWHAEPASIMYNAVCYPNPTCNTRTRESRTAPSRRLHPPPRPVAELERIRGGAPFNHVSIPIVPYRIFK</sequence>
<feature type="region of interest" description="Disordered" evidence="1">
    <location>
        <begin position="91"/>
        <end position="110"/>
    </location>
</feature>